<dbReference type="InterPro" id="IPR006603">
    <property type="entry name" value="PQ-loop_rpt"/>
</dbReference>
<dbReference type="Gene3D" id="1.20.1280.290">
    <property type="match status" value="1"/>
</dbReference>
<evidence type="ECO:0000256" key="3">
    <source>
        <dbReference type="ARBA" id="ARBA00022989"/>
    </source>
</evidence>
<evidence type="ECO:0000256" key="1">
    <source>
        <dbReference type="ARBA" id="ARBA00004141"/>
    </source>
</evidence>
<feature type="region of interest" description="Disordered" evidence="5">
    <location>
        <begin position="98"/>
        <end position="119"/>
    </location>
</feature>
<dbReference type="PANTHER" id="PTHR16201">
    <property type="entry name" value="SEVEN TRANSMEMBRANE PROTEIN 1-RELATED"/>
    <property type="match status" value="1"/>
</dbReference>
<feature type="region of interest" description="Disordered" evidence="5">
    <location>
        <begin position="137"/>
        <end position="178"/>
    </location>
</feature>
<keyword evidence="4" id="KW-0472">Membrane</keyword>
<reference evidence="6 7" key="1">
    <citation type="submission" date="2019-09" db="EMBL/GenBank/DDBJ databases">
        <title>A chromosome-level genome assembly of the Chinese tupelo Nyssa sinensis.</title>
        <authorList>
            <person name="Yang X."/>
            <person name="Kang M."/>
            <person name="Yang Y."/>
            <person name="Xiong H."/>
            <person name="Wang M."/>
            <person name="Zhang Z."/>
            <person name="Wang Z."/>
            <person name="Wu H."/>
            <person name="Ma T."/>
            <person name="Liu J."/>
            <person name="Xi Z."/>
        </authorList>
    </citation>
    <scope>NUCLEOTIDE SEQUENCE [LARGE SCALE GENOMIC DNA]</scope>
    <source>
        <strain evidence="6">J267</strain>
        <tissue evidence="6">Leaf</tissue>
    </source>
</reference>
<protein>
    <submittedName>
        <fullName evidence="6">Uncharacterized protein</fullName>
    </submittedName>
</protein>
<dbReference type="InterPro" id="IPR051415">
    <property type="entry name" value="LAAT-1"/>
</dbReference>
<evidence type="ECO:0000256" key="4">
    <source>
        <dbReference type="ARBA" id="ARBA00023136"/>
    </source>
</evidence>
<keyword evidence="3" id="KW-1133">Transmembrane helix</keyword>
<comment type="subcellular location">
    <subcellularLocation>
        <location evidence="1">Membrane</location>
        <topology evidence="1">Multi-pass membrane protein</topology>
    </subcellularLocation>
</comment>
<evidence type="ECO:0000313" key="7">
    <source>
        <dbReference type="Proteomes" id="UP000325577"/>
    </source>
</evidence>
<organism evidence="6 7">
    <name type="scientific">Nyssa sinensis</name>
    <dbReference type="NCBI Taxonomy" id="561372"/>
    <lineage>
        <taxon>Eukaryota</taxon>
        <taxon>Viridiplantae</taxon>
        <taxon>Streptophyta</taxon>
        <taxon>Embryophyta</taxon>
        <taxon>Tracheophyta</taxon>
        <taxon>Spermatophyta</taxon>
        <taxon>Magnoliopsida</taxon>
        <taxon>eudicotyledons</taxon>
        <taxon>Gunneridae</taxon>
        <taxon>Pentapetalae</taxon>
        <taxon>asterids</taxon>
        <taxon>Cornales</taxon>
        <taxon>Nyssaceae</taxon>
        <taxon>Nyssa</taxon>
    </lineage>
</organism>
<proteinExistence type="predicted"/>
<name>A0A5J5AFK9_9ASTE</name>
<gene>
    <name evidence="6" type="ORF">F0562_035967</name>
</gene>
<dbReference type="Proteomes" id="UP000325577">
    <property type="component" value="Linkage Group LG21"/>
</dbReference>
<evidence type="ECO:0000256" key="2">
    <source>
        <dbReference type="ARBA" id="ARBA00022692"/>
    </source>
</evidence>
<keyword evidence="7" id="KW-1185">Reference proteome</keyword>
<dbReference type="AlphaFoldDB" id="A0A5J5AFK9"/>
<evidence type="ECO:0000313" key="6">
    <source>
        <dbReference type="EMBL" id="KAA8528612.1"/>
    </source>
</evidence>
<dbReference type="PANTHER" id="PTHR16201:SF45">
    <property type="entry name" value="PQ-LOOP REPEAT FAMILY PROTEIN _ TRANSMEMBRANE FAMILY PROTEIN"/>
    <property type="match status" value="1"/>
</dbReference>
<accession>A0A5J5AFK9</accession>
<sequence length="226" mass="25009">MESLKLSYCPKEKKACVGWVEEYFKDCLCNLNDGISFGLGLVSLICWGVAEIPQIITNFKNKSGHGVSLPFLFTWIVGDIFNLVGCVLEPATVEDESKTLKPSSLDPSLPTPKLPNTPVEVPRQRDFYYMSARSLAGSDTPPFQSHIKAKSGPSAFEYNSDSSSEDDTILAHPKKPVSQPRRIPCSVGGIWNFPRCFCQFAPPKQGFNEGICETERKKIITGTRDP</sequence>
<dbReference type="SMART" id="SM00679">
    <property type="entry name" value="CTNS"/>
    <property type="match status" value="1"/>
</dbReference>
<dbReference type="GO" id="GO:0016020">
    <property type="term" value="C:membrane"/>
    <property type="evidence" value="ECO:0007669"/>
    <property type="project" value="UniProtKB-SubCell"/>
</dbReference>
<dbReference type="Pfam" id="PF04193">
    <property type="entry name" value="PQ-loop"/>
    <property type="match status" value="1"/>
</dbReference>
<dbReference type="OrthoDB" id="8048523at2759"/>
<dbReference type="EMBL" id="CM018045">
    <property type="protein sequence ID" value="KAA8528612.1"/>
    <property type="molecule type" value="Genomic_DNA"/>
</dbReference>
<evidence type="ECO:0000256" key="5">
    <source>
        <dbReference type="SAM" id="MobiDB-lite"/>
    </source>
</evidence>
<keyword evidence="2" id="KW-0812">Transmembrane</keyword>